<dbReference type="PANTHER" id="PTHR40472">
    <property type="entry name" value="RICIN B-TYPE LECTIN DOMAIN-CONTAINING PROTEIN"/>
    <property type="match status" value="1"/>
</dbReference>
<dbReference type="SMART" id="SM00181">
    <property type="entry name" value="EGF"/>
    <property type="match status" value="1"/>
</dbReference>
<feature type="domain" description="EGF-like" evidence="9">
    <location>
        <begin position="475"/>
        <end position="513"/>
    </location>
</feature>
<evidence type="ECO:0000256" key="7">
    <source>
        <dbReference type="SAM" id="Coils"/>
    </source>
</evidence>
<dbReference type="SUPFAM" id="SSF57196">
    <property type="entry name" value="EGF/Laminin"/>
    <property type="match status" value="1"/>
</dbReference>
<evidence type="ECO:0000256" key="8">
    <source>
        <dbReference type="SAM" id="SignalP"/>
    </source>
</evidence>
<dbReference type="PROSITE" id="PS01186">
    <property type="entry name" value="EGF_2"/>
    <property type="match status" value="1"/>
</dbReference>
<organism evidence="10 11">
    <name type="scientific">Monopterus albus</name>
    <name type="common">Swamp eel</name>
    <dbReference type="NCBI Taxonomy" id="43700"/>
    <lineage>
        <taxon>Eukaryota</taxon>
        <taxon>Metazoa</taxon>
        <taxon>Chordata</taxon>
        <taxon>Craniata</taxon>
        <taxon>Vertebrata</taxon>
        <taxon>Euteleostomi</taxon>
        <taxon>Actinopterygii</taxon>
        <taxon>Neopterygii</taxon>
        <taxon>Teleostei</taxon>
        <taxon>Neoteleostei</taxon>
        <taxon>Acanthomorphata</taxon>
        <taxon>Anabantaria</taxon>
        <taxon>Synbranchiformes</taxon>
        <taxon>Synbranchidae</taxon>
        <taxon>Monopterus</taxon>
    </lineage>
</organism>
<dbReference type="PANTHER" id="PTHR40472:SF6">
    <property type="entry name" value="RICIN B-TYPE LECTIN DOMAIN-CONTAINING PROTEIN"/>
    <property type="match status" value="1"/>
</dbReference>
<feature type="chain" id="PRO_5018576562" description="EGF-like domain-containing protein" evidence="8">
    <location>
        <begin position="27"/>
        <end position="560"/>
    </location>
</feature>
<proteinExistence type="predicted"/>
<keyword evidence="5" id="KW-0325">Glycoprotein</keyword>
<dbReference type="Pfam" id="PF00008">
    <property type="entry name" value="EGF"/>
    <property type="match status" value="1"/>
</dbReference>
<keyword evidence="2 8" id="KW-0732">Signal</keyword>
<dbReference type="CDD" id="cd00054">
    <property type="entry name" value="EGF_CA"/>
    <property type="match status" value="1"/>
</dbReference>
<evidence type="ECO:0000256" key="1">
    <source>
        <dbReference type="ARBA" id="ARBA00022536"/>
    </source>
</evidence>
<comment type="caution">
    <text evidence="6">Lacks conserved residue(s) required for the propagation of feature annotation.</text>
</comment>
<keyword evidence="1 6" id="KW-0245">EGF-like domain</keyword>
<evidence type="ECO:0000313" key="10">
    <source>
        <dbReference type="Ensembl" id="ENSMALP00000003233.1"/>
    </source>
</evidence>
<feature type="disulfide bond" evidence="6">
    <location>
        <begin position="503"/>
        <end position="512"/>
    </location>
</feature>
<evidence type="ECO:0000256" key="6">
    <source>
        <dbReference type="PROSITE-ProRule" id="PRU00076"/>
    </source>
</evidence>
<keyword evidence="11" id="KW-1185">Reference proteome</keyword>
<keyword evidence="7" id="KW-0175">Coiled coil</keyword>
<dbReference type="PROSITE" id="PS00022">
    <property type="entry name" value="EGF_1"/>
    <property type="match status" value="1"/>
</dbReference>
<evidence type="ECO:0000259" key="9">
    <source>
        <dbReference type="PROSITE" id="PS50026"/>
    </source>
</evidence>
<protein>
    <recommendedName>
        <fullName evidence="9">EGF-like domain-containing protein</fullName>
    </recommendedName>
</protein>
<dbReference type="Gene3D" id="2.10.25.10">
    <property type="entry name" value="Laminin"/>
    <property type="match status" value="1"/>
</dbReference>
<dbReference type="AlphaFoldDB" id="A0A3Q3IFZ1"/>
<evidence type="ECO:0000256" key="5">
    <source>
        <dbReference type="ARBA" id="ARBA00023180"/>
    </source>
</evidence>
<dbReference type="Proteomes" id="UP000261600">
    <property type="component" value="Unplaced"/>
</dbReference>
<reference evidence="10" key="1">
    <citation type="submission" date="2025-08" db="UniProtKB">
        <authorList>
            <consortium name="Ensembl"/>
        </authorList>
    </citation>
    <scope>IDENTIFICATION</scope>
</reference>
<evidence type="ECO:0000313" key="11">
    <source>
        <dbReference type="Proteomes" id="UP000261600"/>
    </source>
</evidence>
<dbReference type="STRING" id="43700.ENSMALP00000003233"/>
<sequence length="560" mass="64114">MAFPRPLASMLLASLILLLYWTTSSARSHDPTSSNLSALYRMKRDLPPRTKETTDKILENFKQSLSVFKDVMGSTAIKTLAEKAREPVTKVITKLANIASLAPGIGSLVFSFISTVLAFIPQEDPVLKEVKEGFTELNRKLDSLSAQISNLVTDVEWFNYASTYSQDEVRILNTWKKFNEFRENSVLVESEEDKLRLAQIFTSYYENTGAEASVANLYHYLTVSSTSLSGNINELLNKKFKCDIADISKYNLYFSSLLLKGMILNQLYWNLIGFNPSGKEDEQTQMFKNVYKAQVSAIYYCLNNSEQYMKEDVKEIATKLRPDDKQAITHQVKKALDQKYNWYDWVVLVYNENDRDNYLIFDMIKIPVGTITVAVGHTRKADFEFEEEIRQAAIKCFENEDCRIHDALVGCSYTEIRDASPGWRHHDSMSFRKNAKATHVTYGENIVFPPPFIKLNCEWDGYKNTGKRYIYYSRTLPVCTTNPCENSGTCKKLLDSNEWLCECPDGFYGDRCENNIIISKDIATDNHQSVPDISTISTKLKVMEAKLEEILNTINVRCHQ</sequence>
<dbReference type="PROSITE" id="PS50026">
    <property type="entry name" value="EGF_3"/>
    <property type="match status" value="1"/>
</dbReference>
<keyword evidence="4 6" id="KW-1015">Disulfide bond</keyword>
<evidence type="ECO:0000256" key="4">
    <source>
        <dbReference type="ARBA" id="ARBA00023157"/>
    </source>
</evidence>
<name>A0A3Q3IFZ1_MONAL</name>
<evidence type="ECO:0000256" key="3">
    <source>
        <dbReference type="ARBA" id="ARBA00022737"/>
    </source>
</evidence>
<feature type="coiled-coil region" evidence="7">
    <location>
        <begin position="127"/>
        <end position="154"/>
    </location>
</feature>
<dbReference type="FunFam" id="2.10.25.10:FF:000012">
    <property type="entry name" value="Delta-like protein"/>
    <property type="match status" value="1"/>
</dbReference>
<dbReference type="Ensembl" id="ENSMALT00000003319.1">
    <property type="protein sequence ID" value="ENSMALP00000003233.1"/>
    <property type="gene ID" value="ENSMALG00000002366.1"/>
</dbReference>
<evidence type="ECO:0000256" key="2">
    <source>
        <dbReference type="ARBA" id="ARBA00022729"/>
    </source>
</evidence>
<feature type="signal peptide" evidence="8">
    <location>
        <begin position="1"/>
        <end position="26"/>
    </location>
</feature>
<dbReference type="InterPro" id="IPR039051">
    <property type="entry name" value="SE-CTX-like"/>
</dbReference>
<feature type="disulfide bond" evidence="6">
    <location>
        <begin position="484"/>
        <end position="501"/>
    </location>
</feature>
<dbReference type="InterPro" id="IPR000742">
    <property type="entry name" value="EGF"/>
</dbReference>
<reference evidence="10" key="2">
    <citation type="submission" date="2025-09" db="UniProtKB">
        <authorList>
            <consortium name="Ensembl"/>
        </authorList>
    </citation>
    <scope>IDENTIFICATION</scope>
</reference>
<accession>A0A3Q3IFZ1</accession>
<keyword evidence="3" id="KW-0677">Repeat</keyword>